<evidence type="ECO:0000313" key="4">
    <source>
        <dbReference type="Proteomes" id="UP000260773"/>
    </source>
</evidence>
<evidence type="ECO:0000259" key="1">
    <source>
        <dbReference type="Pfam" id="PF01978"/>
    </source>
</evidence>
<dbReference type="InterPro" id="IPR036390">
    <property type="entry name" value="WH_DNA-bd_sf"/>
</dbReference>
<dbReference type="SUPFAM" id="SSF46785">
    <property type="entry name" value="Winged helix' DNA-binding domain"/>
    <property type="match status" value="1"/>
</dbReference>
<dbReference type="Pfam" id="PF01978">
    <property type="entry name" value="TrmB"/>
    <property type="match status" value="1"/>
</dbReference>
<dbReference type="PANTHER" id="PTHR34293:SF1">
    <property type="entry name" value="HTH-TYPE TRANSCRIPTIONAL REGULATOR TRMBL2"/>
    <property type="match status" value="1"/>
</dbReference>
<dbReference type="Proteomes" id="UP000260773">
    <property type="component" value="Unassembled WGS sequence"/>
</dbReference>
<protein>
    <submittedName>
        <fullName evidence="3">TrmB family transcriptional regulator</fullName>
    </submittedName>
</protein>
<dbReference type="EMBL" id="QVEP01000014">
    <property type="protein sequence ID" value="RGB80069.1"/>
    <property type="molecule type" value="Genomic_DNA"/>
</dbReference>
<dbReference type="InterPro" id="IPR021586">
    <property type="entry name" value="Tscrpt_reg_TrmB_C"/>
</dbReference>
<proteinExistence type="predicted"/>
<feature type="domain" description="Transcription regulator TrmB C-terminal" evidence="2">
    <location>
        <begin position="107"/>
        <end position="161"/>
    </location>
</feature>
<dbReference type="InterPro" id="IPR036388">
    <property type="entry name" value="WH-like_DNA-bd_sf"/>
</dbReference>
<feature type="domain" description="Transcription regulator TrmB N-terminal" evidence="1">
    <location>
        <begin position="7"/>
        <end position="74"/>
    </location>
</feature>
<dbReference type="InterPro" id="IPR002831">
    <property type="entry name" value="Tscrpt_reg_TrmB_N"/>
</dbReference>
<evidence type="ECO:0000259" key="2">
    <source>
        <dbReference type="Pfam" id="PF11495"/>
    </source>
</evidence>
<dbReference type="PANTHER" id="PTHR34293">
    <property type="entry name" value="HTH-TYPE TRANSCRIPTIONAL REGULATOR TRMBL2"/>
    <property type="match status" value="1"/>
</dbReference>
<organism evidence="3 4">
    <name type="scientific">Coprococcus catus</name>
    <dbReference type="NCBI Taxonomy" id="116085"/>
    <lineage>
        <taxon>Bacteria</taxon>
        <taxon>Bacillati</taxon>
        <taxon>Bacillota</taxon>
        <taxon>Clostridia</taxon>
        <taxon>Lachnospirales</taxon>
        <taxon>Lachnospiraceae</taxon>
        <taxon>Coprococcus</taxon>
    </lineage>
</organism>
<dbReference type="CDD" id="cd09124">
    <property type="entry name" value="PLDc_like_TrmB_middle"/>
    <property type="match status" value="1"/>
</dbReference>
<evidence type="ECO:0000313" key="3">
    <source>
        <dbReference type="EMBL" id="RGB80069.1"/>
    </source>
</evidence>
<comment type="caution">
    <text evidence="3">The sequence shown here is derived from an EMBL/GenBank/DDBJ whole genome shotgun (WGS) entry which is preliminary data.</text>
</comment>
<dbReference type="RefSeq" id="WP_117528157.1">
    <property type="nucleotide sequence ID" value="NZ_JAQDKA010000005.1"/>
</dbReference>
<dbReference type="AlphaFoldDB" id="A0A3E2TNS5"/>
<dbReference type="Gene3D" id="1.10.10.10">
    <property type="entry name" value="Winged helix-like DNA-binding domain superfamily/Winged helix DNA-binding domain"/>
    <property type="match status" value="1"/>
</dbReference>
<sequence length="235" mass="26288">MSYIDDLMQFGLTRQESAIYYALLSEGMMTGYEAAKVSGVSRSNAYTALAALVDKGAAHVAEGTPTHYVPVDPEEFCGSKLDYLRHLSVRLVEEQPTRQREDDAYITISGFQNICQRAARMLDQAQYRIYMTGTAAMLELFREKLEDLVRRQIKVVLITEPGFELDMAIIYHSSHIEAGQIGLISDSTHVLTGDLSESDSCSCLYSGKKNLIDLFKQSLSRQIQLIELGAAEERK</sequence>
<dbReference type="InterPro" id="IPR051797">
    <property type="entry name" value="TrmB-like"/>
</dbReference>
<accession>A0A3E2TNS5</accession>
<reference evidence="3 4" key="1">
    <citation type="submission" date="2018-08" db="EMBL/GenBank/DDBJ databases">
        <title>A genome reference for cultivated species of the human gut microbiota.</title>
        <authorList>
            <person name="Zou Y."/>
            <person name="Xue W."/>
            <person name="Luo G."/>
        </authorList>
    </citation>
    <scope>NUCLEOTIDE SEQUENCE [LARGE SCALE GENOMIC DNA]</scope>
    <source>
        <strain evidence="3 4">AF45-17</strain>
    </source>
</reference>
<gene>
    <name evidence="3" type="ORF">DW070_07675</name>
</gene>
<dbReference type="Pfam" id="PF11495">
    <property type="entry name" value="Regulator_TrmB"/>
    <property type="match status" value="1"/>
</dbReference>
<name>A0A3E2TNS5_9FIRM</name>